<proteinExistence type="predicted"/>
<organism evidence="2 3">
    <name type="scientific">Lentinus tigrinus ALCF2SS1-6</name>
    <dbReference type="NCBI Taxonomy" id="1328759"/>
    <lineage>
        <taxon>Eukaryota</taxon>
        <taxon>Fungi</taxon>
        <taxon>Dikarya</taxon>
        <taxon>Basidiomycota</taxon>
        <taxon>Agaricomycotina</taxon>
        <taxon>Agaricomycetes</taxon>
        <taxon>Polyporales</taxon>
        <taxon>Polyporaceae</taxon>
        <taxon>Lentinus</taxon>
    </lineage>
</organism>
<dbReference type="PROSITE" id="PS50181">
    <property type="entry name" value="FBOX"/>
    <property type="match status" value="1"/>
</dbReference>
<dbReference type="Proteomes" id="UP000313359">
    <property type="component" value="Unassembled WGS sequence"/>
</dbReference>
<dbReference type="CDD" id="cd09917">
    <property type="entry name" value="F-box_SF"/>
    <property type="match status" value="1"/>
</dbReference>
<dbReference type="AlphaFoldDB" id="A0A5C2SVN9"/>
<dbReference type="InterPro" id="IPR036047">
    <property type="entry name" value="F-box-like_dom_sf"/>
</dbReference>
<dbReference type="STRING" id="1328759.A0A5C2SVN9"/>
<evidence type="ECO:0000313" key="2">
    <source>
        <dbReference type="EMBL" id="RPD65306.1"/>
    </source>
</evidence>
<feature type="domain" description="F-box" evidence="1">
    <location>
        <begin position="1"/>
        <end position="36"/>
    </location>
</feature>
<evidence type="ECO:0000313" key="3">
    <source>
        <dbReference type="Proteomes" id="UP000313359"/>
    </source>
</evidence>
<dbReference type="SUPFAM" id="SSF81383">
    <property type="entry name" value="F-box domain"/>
    <property type="match status" value="1"/>
</dbReference>
<accession>A0A5C2SVN9</accession>
<protein>
    <recommendedName>
        <fullName evidence="1">F-box domain-containing protein</fullName>
    </recommendedName>
</protein>
<sequence length="471" mass="52203">MHILDLPFDILSLILEMMSRKDTLQLVQTCRRAYDIAMPRILSSIVLGENRPPGLRFGPIPPLPMRGSQQLSMLTTFLLSDVEKWPTCIHSLTMHPNAFGCPPQPGRLFSQRDYSGGHLFAETLRNARNLHSVDIGDVEVLLQQCPSFESVLCGFGQLDRVKFSGLGPLFAAMLTRMRSRLRRIELHGVGTHIQTILHALRPHAATAEMLALEGCFSPPTGLEISVFPHVHTLVLGGYAPPLSTMSMAFPNVRIGRFHNFRPSGKATTAVEWVEWPSLDTIEISALLPLTSPVRYIRLGPGLILNPHTPPETVASLLNILGRTQPVVLSFMISGIPPGFFDGLTTEVRSVRYLEMTRINTFRDGVGLFLAEALNGISTLPLVAVSLGRIRGLEPSLNEMDDQAATSIANMLPTVRFIGSFTDSDVLPDCRSRRWFRVTSRPSETVRRVEEVPRQEVESITSFLEALDRGAE</sequence>
<dbReference type="OrthoDB" id="2785713at2759"/>
<dbReference type="EMBL" id="ML122252">
    <property type="protein sequence ID" value="RPD65306.1"/>
    <property type="molecule type" value="Genomic_DNA"/>
</dbReference>
<gene>
    <name evidence="2" type="ORF">L227DRAFT_570641</name>
</gene>
<keyword evidence="3" id="KW-1185">Reference proteome</keyword>
<dbReference type="Pfam" id="PF00646">
    <property type="entry name" value="F-box"/>
    <property type="match status" value="1"/>
</dbReference>
<name>A0A5C2SVN9_9APHY</name>
<reference evidence="2" key="1">
    <citation type="journal article" date="2018" name="Genome Biol. Evol.">
        <title>Genomics and development of Lentinus tigrinus, a white-rot wood-decaying mushroom with dimorphic fruiting bodies.</title>
        <authorList>
            <person name="Wu B."/>
            <person name="Xu Z."/>
            <person name="Knudson A."/>
            <person name="Carlson A."/>
            <person name="Chen N."/>
            <person name="Kovaka S."/>
            <person name="LaButti K."/>
            <person name="Lipzen A."/>
            <person name="Pennachio C."/>
            <person name="Riley R."/>
            <person name="Schakwitz W."/>
            <person name="Umezawa K."/>
            <person name="Ohm R.A."/>
            <person name="Grigoriev I.V."/>
            <person name="Nagy L.G."/>
            <person name="Gibbons J."/>
            <person name="Hibbett D."/>
        </authorList>
    </citation>
    <scope>NUCLEOTIDE SEQUENCE [LARGE SCALE GENOMIC DNA]</scope>
    <source>
        <strain evidence="2">ALCF2SS1-6</strain>
    </source>
</reference>
<dbReference type="InterPro" id="IPR001810">
    <property type="entry name" value="F-box_dom"/>
</dbReference>
<evidence type="ECO:0000259" key="1">
    <source>
        <dbReference type="PROSITE" id="PS50181"/>
    </source>
</evidence>